<keyword evidence="6" id="KW-1133">Transmembrane helix</keyword>
<dbReference type="OrthoDB" id="9813729at2"/>
<keyword evidence="4 8" id="KW-0808">Transferase</keyword>
<dbReference type="RefSeq" id="WP_094997138.1">
    <property type="nucleotide sequence ID" value="NZ_BMJL01000002.1"/>
</dbReference>
<dbReference type="GO" id="GO:0016763">
    <property type="term" value="F:pentosyltransferase activity"/>
    <property type="evidence" value="ECO:0007669"/>
    <property type="project" value="TreeGrafter"/>
</dbReference>
<dbReference type="InterPro" id="IPR050297">
    <property type="entry name" value="LipidA_mod_glycosyltrf_83"/>
</dbReference>
<evidence type="ECO:0000256" key="7">
    <source>
        <dbReference type="ARBA" id="ARBA00023136"/>
    </source>
</evidence>
<dbReference type="Proteomes" id="UP000215244">
    <property type="component" value="Chromosome"/>
</dbReference>
<dbReference type="GO" id="GO:0005886">
    <property type="term" value="C:plasma membrane"/>
    <property type="evidence" value="ECO:0007669"/>
    <property type="project" value="UniProtKB-SubCell"/>
</dbReference>
<dbReference type="EMBL" id="CP022957">
    <property type="protein sequence ID" value="ASV30520.1"/>
    <property type="molecule type" value="Genomic_DNA"/>
</dbReference>
<dbReference type="KEGG" id="marb:CJ263_10025"/>
<evidence type="ECO:0000313" key="8">
    <source>
        <dbReference type="EMBL" id="ASV30520.1"/>
    </source>
</evidence>
<comment type="subcellular location">
    <subcellularLocation>
        <location evidence="1">Cell membrane</location>
        <topology evidence="1">Multi-pass membrane protein</topology>
    </subcellularLocation>
</comment>
<sequence length="556" mass="64900">MFEKTPKQFYYFLAAFFVLNLVQSSFTELIFDEAYYWYYSQNMAWGYFDHPPMVALLIKISGLIFNGELGVRFMSCVISTVNLVLLWLLIDKPEKNGYIPHFFLLVFSMTLLNAYGFFTLPDTPLLFFTSCFLLSYKHFLKAEKITTAIVLGICMAALMYSKYHAVLVILFVLLSNLKLVKNRYAWLSVLVALICYVPHFYWLYENDFVSIKYHLYERPNDAYSFEKYTLGFFVNLIAIFGLTFPFIYYALYKTKSKDLFNKALLYLVYGVILFFFISSFNRRVQTQWIIVICIPLVVIVYNYMLGHKSVLKWIIRLGIVNAVLILYLRLGLVHQPLLFNFYYESHGNKVWVNEIHEEVGDIPVVFENSYRNAPMYEFYSGGIPTFSLNNVMYRKNQYSIDNSEERVRGKKVAYLSKYINDNTFSYTKPDGWVYKGKYIPEFNSYRKLECILEEESVSLGSSGYHLKIVNPYDVDIELSKLKFSIAYLSPYKNTLSLKPVTPTPLEKGMEILSKKDTTDFSLEIPDYNQEKVGYIRVVISENGLYPGLNGKPIPVH</sequence>
<evidence type="ECO:0000256" key="5">
    <source>
        <dbReference type="ARBA" id="ARBA00022692"/>
    </source>
</evidence>
<dbReference type="GO" id="GO:0009103">
    <property type="term" value="P:lipopolysaccharide biosynthetic process"/>
    <property type="evidence" value="ECO:0007669"/>
    <property type="project" value="UniProtKB-ARBA"/>
</dbReference>
<keyword evidence="3" id="KW-0328">Glycosyltransferase</keyword>
<evidence type="ECO:0000313" key="9">
    <source>
        <dbReference type="Proteomes" id="UP000215244"/>
    </source>
</evidence>
<evidence type="ECO:0000256" key="1">
    <source>
        <dbReference type="ARBA" id="ARBA00004651"/>
    </source>
</evidence>
<dbReference type="PANTHER" id="PTHR33908">
    <property type="entry name" value="MANNOSYLTRANSFERASE YKCB-RELATED"/>
    <property type="match status" value="1"/>
</dbReference>
<keyword evidence="5" id="KW-0812">Transmembrane</keyword>
<evidence type="ECO:0000256" key="3">
    <source>
        <dbReference type="ARBA" id="ARBA00022676"/>
    </source>
</evidence>
<name>A0A223V5X9_9FLAO</name>
<protein>
    <submittedName>
        <fullName evidence="8">4-amino-4-deoxy-L-arabinose transferase</fullName>
    </submittedName>
</protein>
<accession>A0A223V5X9</accession>
<keyword evidence="7" id="KW-0472">Membrane</keyword>
<organism evidence="8 9">
    <name type="scientific">Maribacter cobaltidurans</name>
    <dbReference type="NCBI Taxonomy" id="1178778"/>
    <lineage>
        <taxon>Bacteria</taxon>
        <taxon>Pseudomonadati</taxon>
        <taxon>Bacteroidota</taxon>
        <taxon>Flavobacteriia</taxon>
        <taxon>Flavobacteriales</taxon>
        <taxon>Flavobacteriaceae</taxon>
        <taxon>Maribacter</taxon>
    </lineage>
</organism>
<keyword evidence="9" id="KW-1185">Reference proteome</keyword>
<dbReference type="InterPro" id="IPR038731">
    <property type="entry name" value="RgtA/B/C-like"/>
</dbReference>
<gene>
    <name evidence="8" type="ORF">CJ263_10025</name>
</gene>
<dbReference type="Pfam" id="PF13231">
    <property type="entry name" value="PMT_2"/>
    <property type="match status" value="1"/>
</dbReference>
<dbReference type="AlphaFoldDB" id="A0A223V5X9"/>
<proteinExistence type="predicted"/>
<dbReference type="PANTHER" id="PTHR33908:SF11">
    <property type="entry name" value="MEMBRANE PROTEIN"/>
    <property type="match status" value="1"/>
</dbReference>
<keyword evidence="2" id="KW-1003">Cell membrane</keyword>
<evidence type="ECO:0000256" key="4">
    <source>
        <dbReference type="ARBA" id="ARBA00022679"/>
    </source>
</evidence>
<evidence type="ECO:0000256" key="2">
    <source>
        <dbReference type="ARBA" id="ARBA00022475"/>
    </source>
</evidence>
<evidence type="ECO:0000256" key="6">
    <source>
        <dbReference type="ARBA" id="ARBA00022989"/>
    </source>
</evidence>
<reference evidence="8 9" key="1">
    <citation type="submission" date="2017-08" db="EMBL/GenBank/DDBJ databases">
        <title>The complete genome sequence of Maribacter sp. B1, isolated from deep-sea sediment.</title>
        <authorList>
            <person name="Wu Y.-H."/>
            <person name="Cheng H."/>
            <person name="Xu X.-W."/>
        </authorList>
    </citation>
    <scope>NUCLEOTIDE SEQUENCE [LARGE SCALE GENOMIC DNA]</scope>
    <source>
        <strain evidence="8 9">B1</strain>
    </source>
</reference>